<reference evidence="2 3" key="1">
    <citation type="submission" date="2024-02" db="EMBL/GenBank/DDBJ databases">
        <authorList>
            <person name="Chen Y."/>
            <person name="Shah S."/>
            <person name="Dougan E. K."/>
            <person name="Thang M."/>
            <person name="Chan C."/>
        </authorList>
    </citation>
    <scope>NUCLEOTIDE SEQUENCE [LARGE SCALE GENOMIC DNA]</scope>
</reference>
<feature type="region of interest" description="Disordered" evidence="1">
    <location>
        <begin position="380"/>
        <end position="460"/>
    </location>
</feature>
<name>A0ABP0H7L5_9DINO</name>
<feature type="region of interest" description="Disordered" evidence="1">
    <location>
        <begin position="42"/>
        <end position="81"/>
    </location>
</feature>
<gene>
    <name evidence="2" type="ORF">SCF082_LOCUS278</name>
</gene>
<feature type="region of interest" description="Disordered" evidence="1">
    <location>
        <begin position="216"/>
        <end position="273"/>
    </location>
</feature>
<accession>A0ABP0H7L5</accession>
<organism evidence="2 3">
    <name type="scientific">Durusdinium trenchii</name>
    <dbReference type="NCBI Taxonomy" id="1381693"/>
    <lineage>
        <taxon>Eukaryota</taxon>
        <taxon>Sar</taxon>
        <taxon>Alveolata</taxon>
        <taxon>Dinophyceae</taxon>
        <taxon>Suessiales</taxon>
        <taxon>Symbiodiniaceae</taxon>
        <taxon>Durusdinium</taxon>
    </lineage>
</organism>
<dbReference type="EMBL" id="CAXAMM010000070">
    <property type="protein sequence ID" value="CAK8985788.1"/>
    <property type="molecule type" value="Genomic_DNA"/>
</dbReference>
<protein>
    <submittedName>
        <fullName evidence="2">Uncharacterized protein</fullName>
    </submittedName>
</protein>
<evidence type="ECO:0000313" key="2">
    <source>
        <dbReference type="EMBL" id="CAK8985788.1"/>
    </source>
</evidence>
<evidence type="ECO:0000313" key="3">
    <source>
        <dbReference type="Proteomes" id="UP001642464"/>
    </source>
</evidence>
<proteinExistence type="predicted"/>
<keyword evidence="3" id="KW-1185">Reference proteome</keyword>
<feature type="compositionally biased region" description="Low complexity" evidence="1">
    <location>
        <begin position="419"/>
        <end position="441"/>
    </location>
</feature>
<evidence type="ECO:0000256" key="1">
    <source>
        <dbReference type="SAM" id="MobiDB-lite"/>
    </source>
</evidence>
<feature type="compositionally biased region" description="Polar residues" evidence="1">
    <location>
        <begin position="67"/>
        <end position="78"/>
    </location>
</feature>
<feature type="compositionally biased region" description="Low complexity" evidence="1">
    <location>
        <begin position="47"/>
        <end position="59"/>
    </location>
</feature>
<comment type="caution">
    <text evidence="2">The sequence shown here is derived from an EMBL/GenBank/DDBJ whole genome shotgun (WGS) entry which is preliminary data.</text>
</comment>
<sequence length="491" mass="53684">MGQSVGRVLCGPSCFTVHTGDVVEKVDSKRVAVEHAERGESARMLLRPEAQAPASSSRQSRVHYAQVDSSPNSRSTATGEGCSRWSPVVFLCFCMTLTMVLVLSINQAMHRSQLTPQNFDCEAGLAVWEVDWSGEKMDFCCVRYGVGCMNFNCEGQDSEWTDLQSRWCCEVRGLGGSCELSLPYDCTNGLDEWHTWQPLKQEWCCQHRGLACEEHQGGAEGPKLQPPHKAPGPTSAGPSRPPGPARPGSAGTAGHPSVGSRQSGQEVEPASSGGWHWSWPSWLSWWSSPKGGEENNHSSEEATSEKCRRDCTLDGVVSTCKDWVQDFSRIVFNAQENSCDQAFSLMRQRCGDLCVGCELEDAPCVKETTTLKPLTTHMLRTTLPPTTLPPTTLPPTTLPPTTLPPTTLPPTTLPPTTRPPTTQAVTQAVTTLPPTTRAATTSLKPVTSAPPKSTREPPLHDCNADVEQWQEKWSDAKKVWCCRNEATMCPF</sequence>
<dbReference type="Proteomes" id="UP001642464">
    <property type="component" value="Unassembled WGS sequence"/>
</dbReference>
<feature type="compositionally biased region" description="Pro residues" evidence="1">
    <location>
        <begin position="386"/>
        <end position="418"/>
    </location>
</feature>